<gene>
    <name evidence="9" type="primary">bla</name>
    <name evidence="9" type="ORF">H7K45_22570</name>
</gene>
<dbReference type="AlphaFoldDB" id="A0A9X2Z797"/>
<reference evidence="9" key="1">
    <citation type="submission" date="2020-07" db="EMBL/GenBank/DDBJ databases">
        <authorList>
            <person name="Pettersson B.M.F."/>
            <person name="Behra P.R.K."/>
            <person name="Ramesh M."/>
            <person name="Das S."/>
            <person name="Dasgupta S."/>
            <person name="Kirsebom L.A."/>
        </authorList>
    </citation>
    <scope>NUCLEOTIDE SEQUENCE</scope>
    <source>
        <strain evidence="9">DSM 44838</strain>
    </source>
</reference>
<feature type="chain" id="PRO_5040959908" description="Beta-lactamase" evidence="7">
    <location>
        <begin position="30"/>
        <end position="295"/>
    </location>
</feature>
<evidence type="ECO:0000256" key="7">
    <source>
        <dbReference type="SAM" id="SignalP"/>
    </source>
</evidence>
<evidence type="ECO:0000256" key="3">
    <source>
        <dbReference type="ARBA" id="ARBA00018879"/>
    </source>
</evidence>
<dbReference type="EC" id="3.5.2.6" evidence="2 6"/>
<dbReference type="Gene3D" id="3.40.710.10">
    <property type="entry name" value="DD-peptidase/beta-lactamase superfamily"/>
    <property type="match status" value="1"/>
</dbReference>
<feature type="domain" description="Beta-lactamase class A catalytic" evidence="8">
    <location>
        <begin position="50"/>
        <end position="265"/>
    </location>
</feature>
<dbReference type="GO" id="GO:0008800">
    <property type="term" value="F:beta-lactamase activity"/>
    <property type="evidence" value="ECO:0007669"/>
    <property type="project" value="UniProtKB-UniRule"/>
</dbReference>
<dbReference type="PANTHER" id="PTHR35333">
    <property type="entry name" value="BETA-LACTAMASE"/>
    <property type="match status" value="1"/>
</dbReference>
<evidence type="ECO:0000259" key="8">
    <source>
        <dbReference type="Pfam" id="PF13354"/>
    </source>
</evidence>
<protein>
    <recommendedName>
        <fullName evidence="3 6">Beta-lactamase</fullName>
        <ecNumber evidence="2 6">3.5.2.6</ecNumber>
    </recommendedName>
</protein>
<dbReference type="PROSITE" id="PS51318">
    <property type="entry name" value="TAT"/>
    <property type="match status" value="1"/>
</dbReference>
<dbReference type="EMBL" id="JACKVK010000011">
    <property type="protein sequence ID" value="MCV7423341.1"/>
    <property type="molecule type" value="Genomic_DNA"/>
</dbReference>
<comment type="similarity">
    <text evidence="1 6">Belongs to the class-A beta-lactamase family.</text>
</comment>
<evidence type="ECO:0000256" key="1">
    <source>
        <dbReference type="ARBA" id="ARBA00009009"/>
    </source>
</evidence>
<dbReference type="PROSITE" id="PS00146">
    <property type="entry name" value="BETA_LACTAMASE_A"/>
    <property type="match status" value="1"/>
</dbReference>
<evidence type="ECO:0000313" key="9">
    <source>
        <dbReference type="EMBL" id="MCV7423341.1"/>
    </source>
</evidence>
<keyword evidence="7" id="KW-0732">Signal</keyword>
<sequence length="295" mass="31278">MAALSRRGLLIGAGALAGLAAASTTLARAEPDLSGVDFGAFEDRYDALVGIWAVDLDTGRQMVNRADDSFAMCSTFKVYAAGRVLQRERAGALHLSDAVTIEPADLVSNSPITEQHVGATMTIGELCEAALQRSDNTAGNWLLRIIGGPPAVTDFARSIGDDRTRLDRWETALNSAIDGDPRDTSSPRALGAGFQRLLTGDVLAREQRDRLEGWMRGNQTSSLRAGLPEGWTSADKTGAGDFASTNDVGVVYGPNGRRAVLSMMTRSRSDDPDAPSLRPLIGELTAAVLPYLTTG</sequence>
<evidence type="ECO:0000256" key="2">
    <source>
        <dbReference type="ARBA" id="ARBA00012865"/>
    </source>
</evidence>
<proteinExistence type="inferred from homology"/>
<dbReference type="RefSeq" id="WP_263998224.1">
    <property type="nucleotide sequence ID" value="NZ_JACKVK010000011.1"/>
</dbReference>
<reference evidence="9" key="2">
    <citation type="journal article" date="2022" name="BMC Genomics">
        <title>Comparative genome analysis of mycobacteria focusing on tRNA and non-coding RNA.</title>
        <authorList>
            <person name="Behra P.R.K."/>
            <person name="Pettersson B.M.F."/>
            <person name="Ramesh M."/>
            <person name="Das S."/>
            <person name="Dasgupta S."/>
            <person name="Kirsebom L.A."/>
        </authorList>
    </citation>
    <scope>NUCLEOTIDE SEQUENCE</scope>
    <source>
        <strain evidence="9">DSM 44838</strain>
    </source>
</reference>
<dbReference type="InterPro" id="IPR023650">
    <property type="entry name" value="Beta-lactam_class-A_AS"/>
</dbReference>
<dbReference type="GO" id="GO:0046677">
    <property type="term" value="P:response to antibiotic"/>
    <property type="evidence" value="ECO:0007669"/>
    <property type="project" value="UniProtKB-UniRule"/>
</dbReference>
<feature type="signal peptide" evidence="7">
    <location>
        <begin position="1"/>
        <end position="29"/>
    </location>
</feature>
<keyword evidence="4 6" id="KW-0378">Hydrolase</keyword>
<name>A0A9X2Z797_9MYCO</name>
<dbReference type="PANTHER" id="PTHR35333:SF3">
    <property type="entry name" value="BETA-LACTAMASE-TYPE TRANSPEPTIDASE FOLD CONTAINING PROTEIN"/>
    <property type="match status" value="1"/>
</dbReference>
<dbReference type="GO" id="GO:0030655">
    <property type="term" value="P:beta-lactam antibiotic catabolic process"/>
    <property type="evidence" value="ECO:0007669"/>
    <property type="project" value="InterPro"/>
</dbReference>
<evidence type="ECO:0000256" key="4">
    <source>
        <dbReference type="ARBA" id="ARBA00022801"/>
    </source>
</evidence>
<dbReference type="PRINTS" id="PR00118">
    <property type="entry name" value="BLACTAMASEA"/>
</dbReference>
<dbReference type="InterPro" id="IPR045155">
    <property type="entry name" value="Beta-lactam_cat"/>
</dbReference>
<organism evidence="9 10">
    <name type="scientific">Mycobacterium yunnanensis</name>
    <dbReference type="NCBI Taxonomy" id="368477"/>
    <lineage>
        <taxon>Bacteria</taxon>
        <taxon>Bacillati</taxon>
        <taxon>Actinomycetota</taxon>
        <taxon>Actinomycetes</taxon>
        <taxon>Mycobacteriales</taxon>
        <taxon>Mycobacteriaceae</taxon>
        <taxon>Mycobacterium</taxon>
    </lineage>
</organism>
<dbReference type="InterPro" id="IPR000871">
    <property type="entry name" value="Beta-lactam_class-A"/>
</dbReference>
<evidence type="ECO:0000313" key="10">
    <source>
        <dbReference type="Proteomes" id="UP001141629"/>
    </source>
</evidence>
<comment type="caution">
    <text evidence="9">The sequence shown here is derived from an EMBL/GenBank/DDBJ whole genome shotgun (WGS) entry which is preliminary data.</text>
</comment>
<evidence type="ECO:0000256" key="6">
    <source>
        <dbReference type="RuleBase" id="RU361140"/>
    </source>
</evidence>
<dbReference type="InterPro" id="IPR012338">
    <property type="entry name" value="Beta-lactam/transpept-like"/>
</dbReference>
<dbReference type="InterPro" id="IPR006311">
    <property type="entry name" value="TAT_signal"/>
</dbReference>
<dbReference type="Proteomes" id="UP001141629">
    <property type="component" value="Unassembled WGS sequence"/>
</dbReference>
<evidence type="ECO:0000256" key="5">
    <source>
        <dbReference type="ARBA" id="ARBA00023251"/>
    </source>
</evidence>
<comment type="catalytic activity">
    <reaction evidence="6">
        <text>a beta-lactam + H2O = a substituted beta-amino acid</text>
        <dbReference type="Rhea" id="RHEA:20401"/>
        <dbReference type="ChEBI" id="CHEBI:15377"/>
        <dbReference type="ChEBI" id="CHEBI:35627"/>
        <dbReference type="ChEBI" id="CHEBI:140347"/>
        <dbReference type="EC" id="3.5.2.6"/>
    </reaction>
</comment>
<keyword evidence="10" id="KW-1185">Reference proteome</keyword>
<dbReference type="NCBIfam" id="NF033103">
    <property type="entry name" value="bla_class_A"/>
    <property type="match status" value="1"/>
</dbReference>
<dbReference type="SUPFAM" id="SSF56601">
    <property type="entry name" value="beta-lactamase/transpeptidase-like"/>
    <property type="match status" value="1"/>
</dbReference>
<keyword evidence="5 6" id="KW-0046">Antibiotic resistance</keyword>
<accession>A0A9X2Z797</accession>
<dbReference type="Pfam" id="PF13354">
    <property type="entry name" value="Beta-lactamase2"/>
    <property type="match status" value="1"/>
</dbReference>